<dbReference type="GeneID" id="17042893"/>
<sequence>MVQAVFVPNISEPTFKPPVQELQSLIVSQKTQCVPLPAAKLLATEQITLHHTALLRRISHGTHQSKPGMTKGSQHESARSFSRAPNHM</sequence>
<gene>
    <name evidence="2" type="ORF">COCSUDRAFT_32863</name>
</gene>
<dbReference type="RefSeq" id="XP_005649436.1">
    <property type="nucleotide sequence ID" value="XM_005649379.1"/>
</dbReference>
<dbReference type="KEGG" id="csl:COCSUDRAFT_32863"/>
<organism evidence="2 3">
    <name type="scientific">Coccomyxa subellipsoidea (strain C-169)</name>
    <name type="common">Green microalga</name>
    <dbReference type="NCBI Taxonomy" id="574566"/>
    <lineage>
        <taxon>Eukaryota</taxon>
        <taxon>Viridiplantae</taxon>
        <taxon>Chlorophyta</taxon>
        <taxon>core chlorophytes</taxon>
        <taxon>Trebouxiophyceae</taxon>
        <taxon>Trebouxiophyceae incertae sedis</taxon>
        <taxon>Coccomyxaceae</taxon>
        <taxon>Coccomyxa</taxon>
        <taxon>Coccomyxa subellipsoidea</taxon>
    </lineage>
</organism>
<dbReference type="AlphaFoldDB" id="I0Z2M3"/>
<feature type="region of interest" description="Disordered" evidence="1">
    <location>
        <begin position="58"/>
        <end position="88"/>
    </location>
</feature>
<dbReference type="Proteomes" id="UP000007264">
    <property type="component" value="Unassembled WGS sequence"/>
</dbReference>
<comment type="caution">
    <text evidence="2">The sequence shown here is derived from an EMBL/GenBank/DDBJ whole genome shotgun (WGS) entry which is preliminary data.</text>
</comment>
<keyword evidence="3" id="KW-1185">Reference proteome</keyword>
<evidence type="ECO:0000313" key="2">
    <source>
        <dbReference type="EMBL" id="EIE24892.1"/>
    </source>
</evidence>
<accession>I0Z2M3</accession>
<reference evidence="2 3" key="1">
    <citation type="journal article" date="2012" name="Genome Biol.">
        <title>The genome of the polar eukaryotic microalga coccomyxa subellipsoidea reveals traits of cold adaptation.</title>
        <authorList>
            <person name="Blanc G."/>
            <person name="Agarkova I."/>
            <person name="Grimwood J."/>
            <person name="Kuo A."/>
            <person name="Brueggeman A."/>
            <person name="Dunigan D."/>
            <person name="Gurnon J."/>
            <person name="Ladunga I."/>
            <person name="Lindquist E."/>
            <person name="Lucas S."/>
            <person name="Pangilinan J."/>
            <person name="Proschold T."/>
            <person name="Salamov A."/>
            <person name="Schmutz J."/>
            <person name="Weeks D."/>
            <person name="Yamada T."/>
            <person name="Claverie J.M."/>
            <person name="Grigoriev I."/>
            <person name="Van Etten J."/>
            <person name="Lomsadze A."/>
            <person name="Borodovsky M."/>
        </authorList>
    </citation>
    <scope>NUCLEOTIDE SEQUENCE [LARGE SCALE GENOMIC DNA]</scope>
    <source>
        <strain evidence="2 3">C-169</strain>
    </source>
</reference>
<dbReference type="EMBL" id="AGSI01000005">
    <property type="protein sequence ID" value="EIE24892.1"/>
    <property type="molecule type" value="Genomic_DNA"/>
</dbReference>
<evidence type="ECO:0000313" key="3">
    <source>
        <dbReference type="Proteomes" id="UP000007264"/>
    </source>
</evidence>
<evidence type="ECO:0000256" key="1">
    <source>
        <dbReference type="SAM" id="MobiDB-lite"/>
    </source>
</evidence>
<protein>
    <submittedName>
        <fullName evidence="2">Uncharacterized protein</fullName>
    </submittedName>
</protein>
<name>I0Z2M3_COCSC</name>
<proteinExistence type="predicted"/>